<gene>
    <name evidence="1" type="ORF">COX18_00095</name>
</gene>
<comment type="caution">
    <text evidence="1">The sequence shown here is derived from an EMBL/GenBank/DDBJ whole genome shotgun (WGS) entry which is preliminary data.</text>
</comment>
<reference evidence="1 2" key="1">
    <citation type="submission" date="2017-09" db="EMBL/GenBank/DDBJ databases">
        <title>Depth-based differentiation of microbial function through sediment-hosted aquifers and enrichment of novel symbionts in the deep terrestrial subsurface.</title>
        <authorList>
            <person name="Probst A.J."/>
            <person name="Ladd B."/>
            <person name="Jarett J.K."/>
            <person name="Geller-Mcgrath D.E."/>
            <person name="Sieber C.M."/>
            <person name="Emerson J.B."/>
            <person name="Anantharaman K."/>
            <person name="Thomas B.C."/>
            <person name="Malmstrom R."/>
            <person name="Stieglmeier M."/>
            <person name="Klingl A."/>
            <person name="Woyke T."/>
            <person name="Ryan C.M."/>
            <person name="Banfield J.F."/>
        </authorList>
    </citation>
    <scope>NUCLEOTIDE SEQUENCE [LARGE SCALE GENOMIC DNA]</scope>
    <source>
        <strain evidence="1">CG23_combo_of_CG06-09_8_20_14_all_40_23</strain>
    </source>
</reference>
<organism evidence="1 2">
    <name type="scientific">Candidatus Desantisbacteria bacterium CG23_combo_of_CG06-09_8_20_14_all_40_23</name>
    <dbReference type="NCBI Taxonomy" id="1974550"/>
    <lineage>
        <taxon>Bacteria</taxon>
        <taxon>Candidatus Desantisiibacteriota</taxon>
    </lineage>
</organism>
<name>A0A2H0AAQ3_9BACT</name>
<evidence type="ECO:0000313" key="1">
    <source>
        <dbReference type="EMBL" id="PIP42519.1"/>
    </source>
</evidence>
<protein>
    <submittedName>
        <fullName evidence="1">Uncharacterized protein</fullName>
    </submittedName>
</protein>
<dbReference type="EMBL" id="PCSH01000003">
    <property type="protein sequence ID" value="PIP42519.1"/>
    <property type="molecule type" value="Genomic_DNA"/>
</dbReference>
<dbReference type="AlphaFoldDB" id="A0A2H0AAQ3"/>
<dbReference type="Proteomes" id="UP000231067">
    <property type="component" value="Unassembled WGS sequence"/>
</dbReference>
<proteinExistence type="predicted"/>
<evidence type="ECO:0000313" key="2">
    <source>
        <dbReference type="Proteomes" id="UP000231067"/>
    </source>
</evidence>
<accession>A0A2H0AAQ3</accession>
<sequence length="613" mass="70000">MHKRKENKNNSFVSITEKDDFNAKNIQIKTETITVFVKDLLAKGSAGKNELVKIIQDMIIQLNDGFDFGQEPAEEWVKYLTLLMEVHGKNLINPYSDLLNYQIETFLDSSRNRANIDSIKILSELPDKAMKVIDSNDLPIMSRTLYVIAIGGTDTTFYNGLSKDEMNSFAKEIYGCELFDSFKEYNVEDIIPRGFAAKKDEAHNFITNIESLILHAYNLGIRNIAVIGNAKTYKPMDSYLKKKLKQLKDLNIIVSPQPLLPIIRVYDDTKKMVLSIENSGYPGGHGHGFKYCLRNKEIQRIIQENELEFFIFCNGDNAVILNWGADHFVWAIRKMQLLKDHSMFKDLRIAFFLVWEYLRKGGFAFLLTHKKTGEQITQIFEAEMAKQSGANIKGLEKERGGYNTNVATGIIKNICSHFDNLPMALKKKHIEGYTNFLFESSLATAITTHQNMDGSSVFDKNTAINVLGPTEAKYQHWNHIAIRKRDDLFAYYSSLFKTRKIITDFGVFSLIVTKRDATQTYPILKGNFVDPDILNTKEFFEVFKDAYLDVDEFHGIIEINLIEKEGKPQGRIKFEGRIKMIGTGKITATVPAGEFWIIKDKVIDSQEGFSISC</sequence>